<dbReference type="Pfam" id="PF02566">
    <property type="entry name" value="OsmC"/>
    <property type="match status" value="1"/>
</dbReference>
<dbReference type="PANTHER" id="PTHR42830:SF2">
    <property type="entry name" value="OSMC_OHR FAMILY PROTEIN"/>
    <property type="match status" value="1"/>
</dbReference>
<dbReference type="OrthoDB" id="9795405at2"/>
<proteinExistence type="predicted"/>
<dbReference type="Gene3D" id="3.30.300.20">
    <property type="match status" value="1"/>
</dbReference>
<reference evidence="1 2" key="1">
    <citation type="journal article" date="2016" name="Front. Microbiol.">
        <title>Genomic Resource of Rice Seed Associated Bacteria.</title>
        <authorList>
            <person name="Midha S."/>
            <person name="Bansal K."/>
            <person name="Sharma S."/>
            <person name="Kumar N."/>
            <person name="Patil P.P."/>
            <person name="Chaudhry V."/>
            <person name="Patil P.B."/>
        </authorList>
    </citation>
    <scope>NUCLEOTIDE SEQUENCE [LARGE SCALE GENOMIC DNA]</scope>
    <source>
        <strain evidence="1 2">NS220</strain>
    </source>
</reference>
<dbReference type="Proteomes" id="UP000075025">
    <property type="component" value="Unassembled WGS sequence"/>
</dbReference>
<dbReference type="AlphaFoldDB" id="A0A147EW05"/>
<gene>
    <name evidence="1" type="ORF">NS220_11535</name>
</gene>
<dbReference type="PANTHER" id="PTHR42830">
    <property type="entry name" value="OSMOTICALLY INDUCIBLE FAMILY PROTEIN"/>
    <property type="match status" value="1"/>
</dbReference>
<dbReference type="SUPFAM" id="SSF82784">
    <property type="entry name" value="OsmC-like"/>
    <property type="match status" value="1"/>
</dbReference>
<dbReference type="InterPro" id="IPR052707">
    <property type="entry name" value="OsmC_Ohr_Peroxiredoxin"/>
</dbReference>
<protein>
    <submittedName>
        <fullName evidence="1">Peroxiredoxin</fullName>
    </submittedName>
</protein>
<organism evidence="1 2">
    <name type="scientific">Microbacterium testaceum</name>
    <name type="common">Aureobacterium testaceum</name>
    <name type="synonym">Brevibacterium testaceum</name>
    <dbReference type="NCBI Taxonomy" id="2033"/>
    <lineage>
        <taxon>Bacteria</taxon>
        <taxon>Bacillati</taxon>
        <taxon>Actinomycetota</taxon>
        <taxon>Actinomycetes</taxon>
        <taxon>Micrococcales</taxon>
        <taxon>Microbacteriaceae</taxon>
        <taxon>Microbacterium</taxon>
    </lineage>
</organism>
<comment type="caution">
    <text evidence="1">The sequence shown here is derived from an EMBL/GenBank/DDBJ whole genome shotgun (WGS) entry which is preliminary data.</text>
</comment>
<dbReference type="RefSeq" id="WP_058624187.1">
    <property type="nucleotide sequence ID" value="NZ_LDRT01000075.1"/>
</dbReference>
<accession>A0A147EW05</accession>
<sequence>MTTHNYEIELTWTGNTGTGTSSYRGFSRDHTVTAAGPGSILGSSDPAFRGDAARWNPEQLYLSSIAQCHMLWYLHLAARAGVVVTAYEDRPTGVMVEEAGGAGQFERVTLHPTVTITVESDPTVAEQLHHEVGDYCFIARSINTPIHHEVVVHLEGSATAPALE</sequence>
<dbReference type="EMBL" id="LDRT01000075">
    <property type="protein sequence ID" value="KTR93714.1"/>
    <property type="molecule type" value="Genomic_DNA"/>
</dbReference>
<dbReference type="InterPro" id="IPR015946">
    <property type="entry name" value="KH_dom-like_a/b"/>
</dbReference>
<evidence type="ECO:0000313" key="1">
    <source>
        <dbReference type="EMBL" id="KTR93714.1"/>
    </source>
</evidence>
<evidence type="ECO:0000313" key="2">
    <source>
        <dbReference type="Proteomes" id="UP000075025"/>
    </source>
</evidence>
<dbReference type="PATRIC" id="fig|2033.6.peg.3549"/>
<name>A0A147EW05_MICTE</name>
<dbReference type="InterPro" id="IPR003718">
    <property type="entry name" value="OsmC/Ohr_fam"/>
</dbReference>
<dbReference type="InterPro" id="IPR036102">
    <property type="entry name" value="OsmC/Ohrsf"/>
</dbReference>